<dbReference type="EMBL" id="NMUH01005950">
    <property type="protein sequence ID" value="MQM14081.1"/>
    <property type="molecule type" value="Genomic_DNA"/>
</dbReference>
<dbReference type="GO" id="GO:0016207">
    <property type="term" value="F:4-coumarate-CoA ligase activity"/>
    <property type="evidence" value="ECO:0007669"/>
    <property type="project" value="UniProtKB-EC"/>
</dbReference>
<feature type="domain" description="AMP-dependent synthetase/ligase" evidence="3">
    <location>
        <begin position="128"/>
        <end position="243"/>
    </location>
</feature>
<dbReference type="PANTHER" id="PTHR43272:SF3">
    <property type="entry name" value="LONG CHAIN ACYL-COA SYNTHETASE 4"/>
    <property type="match status" value="1"/>
</dbReference>
<evidence type="ECO:0000256" key="1">
    <source>
        <dbReference type="ARBA" id="ARBA00012959"/>
    </source>
</evidence>
<evidence type="ECO:0000259" key="3">
    <source>
        <dbReference type="Pfam" id="PF00501"/>
    </source>
</evidence>
<dbReference type="OrthoDB" id="1700726at2759"/>
<reference evidence="4" key="1">
    <citation type="submission" date="2017-07" db="EMBL/GenBank/DDBJ databases">
        <title>Taro Niue Genome Assembly and Annotation.</title>
        <authorList>
            <person name="Atibalentja N."/>
            <person name="Keating K."/>
            <person name="Fields C.J."/>
        </authorList>
    </citation>
    <scope>NUCLEOTIDE SEQUENCE</scope>
    <source>
        <strain evidence="4">Niue_2</strain>
        <tissue evidence="4">Leaf</tissue>
    </source>
</reference>
<dbReference type="Proteomes" id="UP000652761">
    <property type="component" value="Unassembled WGS sequence"/>
</dbReference>
<comment type="catalytic activity">
    <reaction evidence="2">
        <text>(E)-4-coumarate + ATP + CoA = (E)-4-coumaroyl-CoA + AMP + diphosphate</text>
        <dbReference type="Rhea" id="RHEA:19641"/>
        <dbReference type="ChEBI" id="CHEBI:12876"/>
        <dbReference type="ChEBI" id="CHEBI:30616"/>
        <dbReference type="ChEBI" id="CHEBI:33019"/>
        <dbReference type="ChEBI" id="CHEBI:57287"/>
        <dbReference type="ChEBI" id="CHEBI:85008"/>
        <dbReference type="ChEBI" id="CHEBI:456215"/>
        <dbReference type="EC" id="6.2.1.12"/>
    </reaction>
    <physiologicalReaction direction="left-to-right" evidence="2">
        <dbReference type="Rhea" id="RHEA:19642"/>
    </physiologicalReaction>
</comment>
<evidence type="ECO:0000313" key="4">
    <source>
        <dbReference type="EMBL" id="MQM14081.1"/>
    </source>
</evidence>
<keyword evidence="5" id="KW-1185">Reference proteome</keyword>
<gene>
    <name evidence="4" type="ORF">Taro_047010</name>
</gene>
<dbReference type="GO" id="GO:0106290">
    <property type="term" value="F:trans-cinnamate-CoA ligase activity"/>
    <property type="evidence" value="ECO:0007669"/>
    <property type="project" value="UniProtKB-ARBA"/>
</dbReference>
<organism evidence="4 5">
    <name type="scientific">Colocasia esculenta</name>
    <name type="common">Wild taro</name>
    <name type="synonym">Arum esculentum</name>
    <dbReference type="NCBI Taxonomy" id="4460"/>
    <lineage>
        <taxon>Eukaryota</taxon>
        <taxon>Viridiplantae</taxon>
        <taxon>Streptophyta</taxon>
        <taxon>Embryophyta</taxon>
        <taxon>Tracheophyta</taxon>
        <taxon>Spermatophyta</taxon>
        <taxon>Magnoliopsida</taxon>
        <taxon>Liliopsida</taxon>
        <taxon>Araceae</taxon>
        <taxon>Aroideae</taxon>
        <taxon>Colocasieae</taxon>
        <taxon>Colocasia</taxon>
    </lineage>
</organism>
<dbReference type="GO" id="GO:0016020">
    <property type="term" value="C:membrane"/>
    <property type="evidence" value="ECO:0007669"/>
    <property type="project" value="TreeGrafter"/>
</dbReference>
<dbReference type="InterPro" id="IPR000873">
    <property type="entry name" value="AMP-dep_synth/lig_dom"/>
</dbReference>
<evidence type="ECO:0000313" key="5">
    <source>
        <dbReference type="Proteomes" id="UP000652761"/>
    </source>
</evidence>
<dbReference type="AlphaFoldDB" id="A0A843X4W6"/>
<comment type="caution">
    <text evidence="4">The sequence shown here is derived from an EMBL/GenBank/DDBJ whole genome shotgun (WGS) entry which is preliminary data.</text>
</comment>
<dbReference type="InterPro" id="IPR042099">
    <property type="entry name" value="ANL_N_sf"/>
</dbReference>
<dbReference type="PROSITE" id="PS00455">
    <property type="entry name" value="AMP_BINDING"/>
    <property type="match status" value="1"/>
</dbReference>
<dbReference type="GO" id="GO:0005783">
    <property type="term" value="C:endoplasmic reticulum"/>
    <property type="evidence" value="ECO:0007669"/>
    <property type="project" value="TreeGrafter"/>
</dbReference>
<feature type="domain" description="AMP-dependent synthetase/ligase" evidence="3">
    <location>
        <begin position="51"/>
        <end position="122"/>
    </location>
</feature>
<evidence type="ECO:0000256" key="2">
    <source>
        <dbReference type="ARBA" id="ARBA00034252"/>
    </source>
</evidence>
<dbReference type="EC" id="6.2.1.12" evidence="1"/>
<dbReference type="Gene3D" id="3.40.50.12780">
    <property type="entry name" value="N-terminal domain of ligase-like"/>
    <property type="match status" value="2"/>
</dbReference>
<dbReference type="Pfam" id="PF00501">
    <property type="entry name" value="AMP-binding"/>
    <property type="match status" value="2"/>
</dbReference>
<dbReference type="InterPro" id="IPR020845">
    <property type="entry name" value="AMP-binding_CS"/>
</dbReference>
<sequence length="330" mass="36659">MPEMKYLVEVEKGVEAAAGRPSLGPVYRSIFAKDGFPPPVGGMETCWDVFRSSAEKYPGNRMLGRREIVNGKAGKYNWMTYKEVYDIVMKVGASIRSCGVDQGGRCGIYGANCSEWIISMQGNNQQYDLPKTSKDDICTIMYTSGTTGDPKGVLISNESIITLITGVRQVLGCVNEQLDGNDVYLSYLPLAHIFDRVIEETFISHGASIGFWRGDVKLLVEDIGELKPTIFCAVPRVLDRIYSAMSTIHLRLIKSSVDFKPLSTPSSPNQSSHFTHLRLHEIFNLGQDIHNLPLGKILVVHESYLLSLKCFLNLLLHHSKSLPISEVGKE</sequence>
<protein>
    <recommendedName>
        <fullName evidence="1">4-coumarate--CoA ligase</fullName>
        <ecNumber evidence="1">6.2.1.12</ecNumber>
    </recommendedName>
</protein>
<dbReference type="GO" id="GO:0004467">
    <property type="term" value="F:long-chain fatty acid-CoA ligase activity"/>
    <property type="evidence" value="ECO:0007669"/>
    <property type="project" value="UniProtKB-ARBA"/>
</dbReference>
<dbReference type="GO" id="GO:0009698">
    <property type="term" value="P:phenylpropanoid metabolic process"/>
    <property type="evidence" value="ECO:0007669"/>
    <property type="project" value="UniProtKB-ARBA"/>
</dbReference>
<dbReference type="SUPFAM" id="SSF56801">
    <property type="entry name" value="Acetyl-CoA synthetase-like"/>
    <property type="match status" value="1"/>
</dbReference>
<accession>A0A843X4W6</accession>
<dbReference type="PANTHER" id="PTHR43272">
    <property type="entry name" value="LONG-CHAIN-FATTY-ACID--COA LIGASE"/>
    <property type="match status" value="1"/>
</dbReference>
<name>A0A843X4W6_COLES</name>
<proteinExistence type="predicted"/>